<sequence length="66" mass="7287">MSPDEAIFIHPAAPLLPQHEHVAATLLGAFQRPARANQPLPQKLDLWVCLQGGQQLVLKALRHVFS</sequence>
<dbReference type="Proteomes" id="UP000055048">
    <property type="component" value="Unassembled WGS sequence"/>
</dbReference>
<name>A0A0V0UB63_9BILA</name>
<dbReference type="AlphaFoldDB" id="A0A0V0UB63"/>
<evidence type="ECO:0000313" key="1">
    <source>
        <dbReference type="EMBL" id="KRX48502.1"/>
    </source>
</evidence>
<protein>
    <submittedName>
        <fullName evidence="1">Uncharacterized protein</fullName>
    </submittedName>
</protein>
<proteinExistence type="predicted"/>
<reference evidence="1 2" key="1">
    <citation type="submission" date="2015-01" db="EMBL/GenBank/DDBJ databases">
        <title>Evolution of Trichinella species and genotypes.</title>
        <authorList>
            <person name="Korhonen P.K."/>
            <person name="Edoardo P."/>
            <person name="Giuseppe L.R."/>
            <person name="Gasser R.B."/>
        </authorList>
    </citation>
    <scope>NUCLEOTIDE SEQUENCE [LARGE SCALE GENOMIC DNA]</scope>
    <source>
        <strain evidence="1">ISS417</strain>
    </source>
</reference>
<dbReference type="EMBL" id="JYDJ01000028">
    <property type="protein sequence ID" value="KRX48502.1"/>
    <property type="molecule type" value="Genomic_DNA"/>
</dbReference>
<organism evidence="1 2">
    <name type="scientific">Trichinella murrelli</name>
    <dbReference type="NCBI Taxonomy" id="144512"/>
    <lineage>
        <taxon>Eukaryota</taxon>
        <taxon>Metazoa</taxon>
        <taxon>Ecdysozoa</taxon>
        <taxon>Nematoda</taxon>
        <taxon>Enoplea</taxon>
        <taxon>Dorylaimia</taxon>
        <taxon>Trichinellida</taxon>
        <taxon>Trichinellidae</taxon>
        <taxon>Trichinella</taxon>
    </lineage>
</organism>
<comment type="caution">
    <text evidence="1">The sequence shown here is derived from an EMBL/GenBank/DDBJ whole genome shotgun (WGS) entry which is preliminary data.</text>
</comment>
<evidence type="ECO:0000313" key="2">
    <source>
        <dbReference type="Proteomes" id="UP000055048"/>
    </source>
</evidence>
<accession>A0A0V0UB63</accession>
<keyword evidence="2" id="KW-1185">Reference proteome</keyword>
<gene>
    <name evidence="1" type="ORF">T05_12771</name>
</gene>